<dbReference type="AlphaFoldDB" id="A0A1C9C9K0"/>
<accession>A0A1C9C9K0</accession>
<protein>
    <recommendedName>
        <fullName evidence="13">Replicative DNA helicase</fullName>
        <ecNumber evidence="13">5.6.2.3</ecNumber>
    </recommendedName>
</protein>
<name>A0A1C9C9K0_9FLOR</name>
<keyword evidence="3 13" id="KW-0235">DNA replication</keyword>
<evidence type="ECO:0000256" key="9">
    <source>
        <dbReference type="ARBA" id="ARBA00023125"/>
    </source>
</evidence>
<comment type="similarity">
    <text evidence="1 13">Belongs to the helicase family. DnaB subfamily.</text>
</comment>
<feature type="domain" description="SF4 helicase" evidence="14">
    <location>
        <begin position="535"/>
        <end position="595"/>
    </location>
</feature>
<dbReference type="GO" id="GO:0006269">
    <property type="term" value="P:DNA replication, synthesis of primer"/>
    <property type="evidence" value="ECO:0007669"/>
    <property type="project" value="UniProtKB-UniRule"/>
</dbReference>
<evidence type="ECO:0000256" key="2">
    <source>
        <dbReference type="ARBA" id="ARBA00022515"/>
    </source>
</evidence>
<evidence type="ECO:0000256" key="7">
    <source>
        <dbReference type="ARBA" id="ARBA00022806"/>
    </source>
</evidence>
<dbReference type="PROSITE" id="PS51199">
    <property type="entry name" value="SF4_HELICASE"/>
    <property type="match status" value="2"/>
</dbReference>
<gene>
    <name evidence="15" type="primary">dnaB</name>
    <name evidence="15" type="ORF">Schiz_162</name>
</gene>
<dbReference type="PANTHER" id="PTHR30153:SF2">
    <property type="entry name" value="REPLICATIVE DNA HELICASE"/>
    <property type="match status" value="1"/>
</dbReference>
<evidence type="ECO:0000256" key="5">
    <source>
        <dbReference type="ARBA" id="ARBA00022741"/>
    </source>
</evidence>
<organism evidence="15">
    <name type="scientific">Schizymenia dubyi</name>
    <dbReference type="NCBI Taxonomy" id="38368"/>
    <lineage>
        <taxon>Eukaryota</taxon>
        <taxon>Rhodophyta</taxon>
        <taxon>Florideophyceae</taxon>
        <taxon>Rhodymeniophycidae</taxon>
        <taxon>Nemastomatales</taxon>
        <taxon>Schizymeniaceae</taxon>
        <taxon>Schizymenia</taxon>
    </lineage>
</organism>
<evidence type="ECO:0000256" key="8">
    <source>
        <dbReference type="ARBA" id="ARBA00022840"/>
    </source>
</evidence>
<dbReference type="GO" id="GO:0016887">
    <property type="term" value="F:ATP hydrolysis activity"/>
    <property type="evidence" value="ECO:0007669"/>
    <property type="project" value="RHEA"/>
</dbReference>
<dbReference type="InterPro" id="IPR007693">
    <property type="entry name" value="DNA_helicase_DnaB-like_N"/>
</dbReference>
<comment type="function">
    <text evidence="13">The main replicative DNA helicase, it participates in initiation and elongation during chromosome replication. Travels ahead of the DNA replisome, separating dsDNA into templates for DNA synthesis. A processive ATP-dependent 5'-3' DNA helicase it has DNA-dependent ATPase activity.</text>
</comment>
<keyword evidence="10" id="KW-0413">Isomerase</keyword>
<dbReference type="InterPro" id="IPR007692">
    <property type="entry name" value="DNA_helicase_DnaB"/>
</dbReference>
<dbReference type="InterPro" id="IPR036185">
    <property type="entry name" value="DNA_heli_DnaB-like_N_sf"/>
</dbReference>
<evidence type="ECO:0000256" key="3">
    <source>
        <dbReference type="ARBA" id="ARBA00022705"/>
    </source>
</evidence>
<proteinExistence type="inferred from homology"/>
<dbReference type="InterPro" id="IPR007694">
    <property type="entry name" value="DNA_helicase_DnaB-like_C"/>
</dbReference>
<keyword evidence="6 13" id="KW-0378">Hydrolase</keyword>
<comment type="catalytic activity">
    <reaction evidence="12 13">
        <text>ATP + H2O = ADP + phosphate + H(+)</text>
        <dbReference type="Rhea" id="RHEA:13065"/>
        <dbReference type="ChEBI" id="CHEBI:15377"/>
        <dbReference type="ChEBI" id="CHEBI:15378"/>
        <dbReference type="ChEBI" id="CHEBI:30616"/>
        <dbReference type="ChEBI" id="CHEBI:43474"/>
        <dbReference type="ChEBI" id="CHEBI:456216"/>
        <dbReference type="EC" id="5.6.2.3"/>
    </reaction>
</comment>
<evidence type="ECO:0000256" key="12">
    <source>
        <dbReference type="ARBA" id="ARBA00048954"/>
    </source>
</evidence>
<dbReference type="SUPFAM" id="SSF51294">
    <property type="entry name" value="Hedgehog/intein (Hint) domain"/>
    <property type="match status" value="1"/>
</dbReference>
<dbReference type="RefSeq" id="YP_009296110.1">
    <property type="nucleotide sequence ID" value="NC_031169.1"/>
</dbReference>
<dbReference type="GeneID" id="29072380"/>
<comment type="function">
    <text evidence="11">The intein is an endonuclease.</text>
</comment>
<dbReference type="NCBIfam" id="TIGR00665">
    <property type="entry name" value="DnaB"/>
    <property type="match status" value="1"/>
</dbReference>
<dbReference type="InterPro" id="IPR030934">
    <property type="entry name" value="Intein_C"/>
</dbReference>
<evidence type="ECO:0000259" key="14">
    <source>
        <dbReference type="PROSITE" id="PS51199"/>
    </source>
</evidence>
<keyword evidence="9 13" id="KW-0238">DNA-binding</keyword>
<dbReference type="EMBL" id="KX284712">
    <property type="protein sequence ID" value="AOM65045.1"/>
    <property type="molecule type" value="Genomic_DNA"/>
</dbReference>
<dbReference type="PROSITE" id="PS50818">
    <property type="entry name" value="INTEIN_C_TER"/>
    <property type="match status" value="1"/>
</dbReference>
<dbReference type="CDD" id="cd00984">
    <property type="entry name" value="DnaB_C"/>
    <property type="match status" value="1"/>
</dbReference>
<dbReference type="Gene3D" id="2.170.16.10">
    <property type="entry name" value="Hedgehog/Intein (Hint) domain"/>
    <property type="match status" value="1"/>
</dbReference>
<evidence type="ECO:0000256" key="10">
    <source>
        <dbReference type="ARBA" id="ARBA00023235"/>
    </source>
</evidence>
<dbReference type="NCBIfam" id="TIGR01443">
    <property type="entry name" value="intein_Cterm"/>
    <property type="match status" value="1"/>
</dbReference>
<feature type="domain" description="SF4 helicase" evidence="14">
    <location>
        <begin position="190"/>
        <end position="396"/>
    </location>
</feature>
<evidence type="ECO:0000313" key="15">
    <source>
        <dbReference type="EMBL" id="AOM65045.1"/>
    </source>
</evidence>
<evidence type="ECO:0000256" key="13">
    <source>
        <dbReference type="RuleBase" id="RU362085"/>
    </source>
</evidence>
<dbReference type="SUPFAM" id="SSF52540">
    <property type="entry name" value="P-loop containing nucleoside triphosphate hydrolases"/>
    <property type="match status" value="1"/>
</dbReference>
<dbReference type="Gene3D" id="3.40.50.300">
    <property type="entry name" value="P-loop containing nucleotide triphosphate hydrolases"/>
    <property type="match status" value="2"/>
</dbReference>
<evidence type="ECO:0000256" key="11">
    <source>
        <dbReference type="ARBA" id="ARBA00044940"/>
    </source>
</evidence>
<dbReference type="InterPro" id="IPR036844">
    <property type="entry name" value="Hint_dom_sf"/>
</dbReference>
<dbReference type="GO" id="GO:0003677">
    <property type="term" value="F:DNA binding"/>
    <property type="evidence" value="ECO:0007669"/>
    <property type="project" value="UniProtKB-UniRule"/>
</dbReference>
<dbReference type="Pfam" id="PF03796">
    <property type="entry name" value="DnaB_C"/>
    <property type="match status" value="1"/>
</dbReference>
<evidence type="ECO:0000256" key="4">
    <source>
        <dbReference type="ARBA" id="ARBA00022737"/>
    </source>
</evidence>
<dbReference type="PANTHER" id="PTHR30153">
    <property type="entry name" value="REPLICATIVE DNA HELICASE DNAB"/>
    <property type="match status" value="1"/>
</dbReference>
<keyword evidence="5 13" id="KW-0547">Nucleotide-binding</keyword>
<dbReference type="InterPro" id="IPR027417">
    <property type="entry name" value="P-loop_NTPase"/>
</dbReference>
<dbReference type="Pfam" id="PF00772">
    <property type="entry name" value="DnaB"/>
    <property type="match status" value="1"/>
</dbReference>
<keyword evidence="15" id="KW-0934">Plastid</keyword>
<evidence type="ECO:0000256" key="6">
    <source>
        <dbReference type="ARBA" id="ARBA00022801"/>
    </source>
</evidence>
<dbReference type="InterPro" id="IPR016136">
    <property type="entry name" value="DNA_helicase_N/primase_C"/>
</dbReference>
<geneLocation type="plastid" evidence="15"/>
<dbReference type="GO" id="GO:0005829">
    <property type="term" value="C:cytosol"/>
    <property type="evidence" value="ECO:0007669"/>
    <property type="project" value="TreeGrafter"/>
</dbReference>
<reference evidence="15" key="1">
    <citation type="journal article" date="2016" name="BMC Biol.">
        <title>Parallel evolution of highly conserved plastid genome architecture in red seaweeds and seed plants.</title>
        <authorList>
            <person name="Lee J."/>
            <person name="Cho C.H."/>
            <person name="Park S.I."/>
            <person name="Choi J.W."/>
            <person name="Song H.S."/>
            <person name="West J.A."/>
            <person name="Bhattacharya D."/>
            <person name="Yoon H.S."/>
        </authorList>
    </citation>
    <scope>NUCLEOTIDE SEQUENCE</scope>
</reference>
<keyword evidence="7 13" id="KW-0347">Helicase</keyword>
<evidence type="ECO:0000256" key="1">
    <source>
        <dbReference type="ARBA" id="ARBA00008428"/>
    </source>
</evidence>
<dbReference type="Gene3D" id="1.10.860.10">
    <property type="entry name" value="DNAb Helicase, Chain A"/>
    <property type="match status" value="1"/>
</dbReference>
<dbReference type="GO" id="GO:0043139">
    <property type="term" value="F:5'-3' DNA helicase activity"/>
    <property type="evidence" value="ECO:0007669"/>
    <property type="project" value="UniProtKB-EC"/>
</dbReference>
<keyword evidence="2 13" id="KW-0639">Primosome</keyword>
<dbReference type="EC" id="5.6.2.3" evidence="13"/>
<dbReference type="SUPFAM" id="SSF48024">
    <property type="entry name" value="N-terminal domain of DnaB helicase"/>
    <property type="match status" value="1"/>
</dbReference>
<keyword evidence="8 13" id="KW-0067">ATP-binding</keyword>
<dbReference type="GO" id="GO:0005524">
    <property type="term" value="F:ATP binding"/>
    <property type="evidence" value="ECO:0007669"/>
    <property type="project" value="UniProtKB-UniRule"/>
</dbReference>
<sequence length="596" mass="69812">MHSITNSSFPPQNYLAEEILLGSILINPRIFPQIIPIIKTHSFFLECHQIIYKNLITLNQYNKLEAIQLLYYLSETNMLNVIGGVDKILEIMKQSQIFMPSIQINIYIKEIVNLINDKYIKRLMIQYGHNIIRLAYINNFPTPQLYNRASYYLNSTLKKVPKENLDNFEDLIGDLLINLAVKNRYKTKDIKHIQEYLSSGFQNIDQITGGLSNGDLIVLAGRPSTGKTSLAINIAYNVSNLMKIGICIFSLEMSKMQILQKLISIASSIPSQHLIFKTLNNQEWTEIQNICKDLLSSHMYINDSSNMSIDYIEYTARILKKETQHVELIIIDYLQLIHLENKYTKNRSQELSYITRKLKLLAQDLQVPVIVLSQLNRNIENRQNKQPILSDLRESGCISVSTFIKSEPINQIHIINLFPKYNKFIYHLPKKRNINVTDNKVKIELQYIFSSKITNYNLLNLTYNHKLYLKYKWLQQNMIEENHYFIKSLRGWFNTYILENVYNESIKYKYFNKVYDIEISNYSNLICDDIILHNSIEQDADIVMMLYQDSEVQHNMNKDKILNIFICKNRNGPTGICRLLFNPENTSFITMVEDQL</sequence>
<keyword evidence="4" id="KW-0677">Repeat</keyword>